<dbReference type="Pfam" id="PF11133">
    <property type="entry name" value="Phage_head_fibr"/>
    <property type="match status" value="1"/>
</dbReference>
<keyword evidence="2" id="KW-0945">Host-virus interaction</keyword>
<dbReference type="EMBL" id="CP001840">
    <property type="protein sequence ID" value="ADP35992.1"/>
    <property type="molecule type" value="Genomic_DNA"/>
</dbReference>
<evidence type="ECO:0000256" key="3">
    <source>
        <dbReference type="SAM" id="MobiDB-lite"/>
    </source>
</evidence>
<dbReference type="eggNOG" id="ENOG5031YAK">
    <property type="taxonomic scope" value="Bacteria"/>
</dbReference>
<protein>
    <recommendedName>
        <fullName evidence="6">Head fiber protein</fullName>
    </recommendedName>
</protein>
<accession>A0A0H3E9W7</accession>
<evidence type="ECO:0000313" key="4">
    <source>
        <dbReference type="EMBL" id="ADP35992.1"/>
    </source>
</evidence>
<organism evidence="4 5">
    <name type="scientific">Bifidobacterium bifidum (strain PRL2010)</name>
    <dbReference type="NCBI Taxonomy" id="702459"/>
    <lineage>
        <taxon>Bacteria</taxon>
        <taxon>Bacillati</taxon>
        <taxon>Actinomycetota</taxon>
        <taxon>Actinomycetes</taxon>
        <taxon>Bifidobacteriales</taxon>
        <taxon>Bifidobacteriaceae</taxon>
        <taxon>Bifidobacterium</taxon>
    </lineage>
</organism>
<sequence>MTAKQVRFVTNDEPFDNQNVAELAAFDAAGKPVTITGGSAPTVDTLHGATDTGRAVMKATNAAAARSAIGAGTPYALPAAGTAIGGVKKATAVADLASAADTAAIIATVNAVLAAFRASGAMAAPTSADQPSEVQSAASLTPQQ</sequence>
<evidence type="ECO:0008006" key="6">
    <source>
        <dbReference type="Google" id="ProtNLM"/>
    </source>
</evidence>
<dbReference type="KEGG" id="bbp:BBPR_0915"/>
<gene>
    <name evidence="4" type="ordered locus">BBPR_0915</name>
</gene>
<dbReference type="PATRIC" id="fig|702459.3.peg.944"/>
<dbReference type="RefSeq" id="WP_013389877.1">
    <property type="nucleotide sequence ID" value="NC_014638.1"/>
</dbReference>
<reference evidence="4 5" key="1">
    <citation type="journal article" date="2010" name="Proc. Natl. Acad. Sci. U.S.A.">
        <title>Genome analysis of Bifidobacterium bifidum PRL2010 reveals metabolic pathways for host-derived glycan foraging.</title>
        <authorList>
            <person name="Turroni F."/>
            <person name="Bottacini F."/>
            <person name="Foroni E."/>
            <person name="Mulder I."/>
            <person name="Kim J.H."/>
            <person name="Zomer A."/>
            <person name="Sanchez B."/>
            <person name="Bidossi A."/>
            <person name="Ferrarini A."/>
            <person name="Giubellini V."/>
            <person name="Delledonne M."/>
            <person name="Henrissat B."/>
            <person name="Coutinho P."/>
            <person name="Oggioni M."/>
            <person name="Fitzgerald G.F."/>
            <person name="Mills D."/>
            <person name="Margolles A."/>
            <person name="Kelly D."/>
            <person name="van Sinderen D."/>
            <person name="Ventura M."/>
        </authorList>
    </citation>
    <scope>NUCLEOTIDE SEQUENCE [LARGE SCALE GENOMIC DNA]</scope>
    <source>
        <strain evidence="4 5">PRL2010</strain>
    </source>
</reference>
<proteinExistence type="predicted"/>
<dbReference type="HOGENOM" id="CLU_1792705_0_0_11"/>
<name>A0A0H3E9W7_BIFBP</name>
<dbReference type="AlphaFoldDB" id="A0A0H3E9W7"/>
<feature type="compositionally biased region" description="Polar residues" evidence="3">
    <location>
        <begin position="127"/>
        <end position="144"/>
    </location>
</feature>
<evidence type="ECO:0000313" key="5">
    <source>
        <dbReference type="Proteomes" id="UP000002312"/>
    </source>
</evidence>
<evidence type="ECO:0000256" key="1">
    <source>
        <dbReference type="ARBA" id="ARBA00004328"/>
    </source>
</evidence>
<feature type="region of interest" description="Disordered" evidence="3">
    <location>
        <begin position="125"/>
        <end position="144"/>
    </location>
</feature>
<dbReference type="InterPro" id="IPR022741">
    <property type="entry name" value="Phage_B103_Gp8"/>
</dbReference>
<dbReference type="Gene3D" id="6.10.140.1630">
    <property type="match status" value="1"/>
</dbReference>
<evidence type="ECO:0000256" key="2">
    <source>
        <dbReference type="ARBA" id="ARBA00022581"/>
    </source>
</evidence>
<dbReference type="Proteomes" id="UP000002312">
    <property type="component" value="Chromosome"/>
</dbReference>
<comment type="subcellular location">
    <subcellularLocation>
        <location evidence="1">Virion</location>
    </subcellularLocation>
</comment>